<comment type="caution">
    <text evidence="1">The sequence shown here is derived from an EMBL/GenBank/DDBJ whole genome shotgun (WGS) entry which is preliminary data.</text>
</comment>
<evidence type="ECO:0000313" key="1">
    <source>
        <dbReference type="EMBL" id="MFD0988742.1"/>
    </source>
</evidence>
<protein>
    <submittedName>
        <fullName evidence="1">3D domain-containing protein</fullName>
    </submittedName>
</protein>
<proteinExistence type="predicted"/>
<reference evidence="2" key="1">
    <citation type="journal article" date="2019" name="Int. J. Syst. Evol. Microbiol.">
        <title>The Global Catalogue of Microorganisms (GCM) 10K type strain sequencing project: providing services to taxonomists for standard genome sequencing and annotation.</title>
        <authorList>
            <consortium name="The Broad Institute Genomics Platform"/>
            <consortium name="The Broad Institute Genome Sequencing Center for Infectious Disease"/>
            <person name="Wu L."/>
            <person name="Ma J."/>
        </authorList>
    </citation>
    <scope>NUCLEOTIDE SEQUENCE [LARGE SCALE GENOMIC DNA]</scope>
    <source>
        <strain evidence="2">CCUG 62414</strain>
    </source>
</reference>
<keyword evidence="2" id="KW-1185">Reference proteome</keyword>
<evidence type="ECO:0000313" key="2">
    <source>
        <dbReference type="Proteomes" id="UP001597061"/>
    </source>
</evidence>
<dbReference type="CDD" id="cd22784">
    <property type="entry name" value="DPBB_MltA_YuiC-like"/>
    <property type="match status" value="1"/>
</dbReference>
<organism evidence="1 2">
    <name type="scientific">Mariniflexile jejuense</name>
    <dbReference type="NCBI Taxonomy" id="1173582"/>
    <lineage>
        <taxon>Bacteria</taxon>
        <taxon>Pseudomonadati</taxon>
        <taxon>Bacteroidota</taxon>
        <taxon>Flavobacteriia</taxon>
        <taxon>Flavobacteriales</taxon>
        <taxon>Flavobacteriaceae</taxon>
        <taxon>Mariniflexile</taxon>
    </lineage>
</organism>
<dbReference type="EMBL" id="JBHTJI010000001">
    <property type="protein sequence ID" value="MFD0988742.1"/>
    <property type="molecule type" value="Genomic_DNA"/>
</dbReference>
<name>A0ABW3JH39_9FLAO</name>
<dbReference type="Proteomes" id="UP001597061">
    <property type="component" value="Unassembled WGS sequence"/>
</dbReference>
<sequence>MDSKVFLVLGLFILLGCKKKETPFEENYTWHKLKVTASAYNSVKNQTDSNPHITAFGDSLKPGLNYIAVSRDLFRKGLKHNTPIKIDGFDSIYFVKDRMHNRWKNKIDIYMGTDVKAAKKWGRKKITIHYGILKPVDSILK</sequence>
<dbReference type="PROSITE" id="PS51257">
    <property type="entry name" value="PROKAR_LIPOPROTEIN"/>
    <property type="match status" value="1"/>
</dbReference>
<accession>A0ABW3JH39</accession>
<gene>
    <name evidence="1" type="ORF">ACFQ1R_01420</name>
</gene>
<dbReference type="RefSeq" id="WP_379924313.1">
    <property type="nucleotide sequence ID" value="NZ_JBHTJI010000001.1"/>
</dbReference>